<name>A0A7W8Z5G7_9ACTN</name>
<evidence type="ECO:0000256" key="1">
    <source>
        <dbReference type="ARBA" id="ARBA00008898"/>
    </source>
</evidence>
<keyword evidence="5" id="KW-1185">Reference proteome</keyword>
<dbReference type="Pfam" id="PF01613">
    <property type="entry name" value="Flavin_Reduct"/>
    <property type="match status" value="1"/>
</dbReference>
<organism evidence="4 5">
    <name type="scientific">Sphaerisporangium krabiense</name>
    <dbReference type="NCBI Taxonomy" id="763782"/>
    <lineage>
        <taxon>Bacteria</taxon>
        <taxon>Bacillati</taxon>
        <taxon>Actinomycetota</taxon>
        <taxon>Actinomycetes</taxon>
        <taxon>Streptosporangiales</taxon>
        <taxon>Streptosporangiaceae</taxon>
        <taxon>Sphaerisporangium</taxon>
    </lineage>
</organism>
<reference evidence="4 5" key="1">
    <citation type="submission" date="2020-08" db="EMBL/GenBank/DDBJ databases">
        <title>Sequencing the genomes of 1000 actinobacteria strains.</title>
        <authorList>
            <person name="Klenk H.-P."/>
        </authorList>
    </citation>
    <scope>NUCLEOTIDE SEQUENCE [LARGE SCALE GENOMIC DNA]</scope>
    <source>
        <strain evidence="4 5">DSM 45790</strain>
    </source>
</reference>
<evidence type="ECO:0000256" key="2">
    <source>
        <dbReference type="ARBA" id="ARBA00023002"/>
    </source>
</evidence>
<evidence type="ECO:0000313" key="4">
    <source>
        <dbReference type="EMBL" id="MBB5627493.1"/>
    </source>
</evidence>
<accession>A0A7W8Z5G7</accession>
<dbReference type="AlphaFoldDB" id="A0A7W8Z5G7"/>
<dbReference type="SMART" id="SM00903">
    <property type="entry name" value="Flavin_Reduct"/>
    <property type="match status" value="1"/>
</dbReference>
<comment type="similarity">
    <text evidence="1">Belongs to the non-flavoprotein flavin reductase family.</text>
</comment>
<dbReference type="InterPro" id="IPR012349">
    <property type="entry name" value="Split_barrel_FMN-bd"/>
</dbReference>
<dbReference type="PANTHER" id="PTHR30466">
    <property type="entry name" value="FLAVIN REDUCTASE"/>
    <property type="match status" value="1"/>
</dbReference>
<comment type="caution">
    <text evidence="4">The sequence shown here is derived from an EMBL/GenBank/DDBJ whole genome shotgun (WGS) entry which is preliminary data.</text>
</comment>
<dbReference type="Proteomes" id="UP000588112">
    <property type="component" value="Unassembled WGS sequence"/>
</dbReference>
<evidence type="ECO:0000259" key="3">
    <source>
        <dbReference type="SMART" id="SM00903"/>
    </source>
</evidence>
<proteinExistence type="inferred from homology"/>
<dbReference type="InterPro" id="IPR050268">
    <property type="entry name" value="NADH-dep_flavin_reductase"/>
</dbReference>
<evidence type="ECO:0000313" key="5">
    <source>
        <dbReference type="Proteomes" id="UP000588112"/>
    </source>
</evidence>
<sequence>MTGALDARGFKAAARTFPSGVTVVASRHRERTLAKTVSAFTTLSLDPPLISAAVGKDSPLIGLARDSGLLGVSVLRDDQRGVAEYYATSAALRAGPAPCPLLSATGAAPVLADCLSWFDCRLVAAVPGGDHTILVGRAVAVQVHGGLPLVHHDSGYRTVTAEPRPTWESRAS</sequence>
<protein>
    <submittedName>
        <fullName evidence="4">Flavin reductase (DIM6/NTAB) family NADH-FMN oxidoreductase RutF</fullName>
    </submittedName>
</protein>
<dbReference type="PANTHER" id="PTHR30466:SF11">
    <property type="entry name" value="FLAVIN-DEPENDENT MONOOXYGENASE, REDUCTASE SUBUNIT HSAB"/>
    <property type="match status" value="1"/>
</dbReference>
<dbReference type="Gene3D" id="2.30.110.10">
    <property type="entry name" value="Electron Transport, Fmn-binding Protein, Chain A"/>
    <property type="match status" value="1"/>
</dbReference>
<keyword evidence="2" id="KW-0560">Oxidoreductase</keyword>
<dbReference type="GO" id="GO:0042602">
    <property type="term" value="F:riboflavin reductase (NADPH) activity"/>
    <property type="evidence" value="ECO:0007669"/>
    <property type="project" value="TreeGrafter"/>
</dbReference>
<dbReference type="EMBL" id="JACHBR010000001">
    <property type="protein sequence ID" value="MBB5627493.1"/>
    <property type="molecule type" value="Genomic_DNA"/>
</dbReference>
<gene>
    <name evidence="4" type="ORF">BJ981_003192</name>
</gene>
<dbReference type="SUPFAM" id="SSF50475">
    <property type="entry name" value="FMN-binding split barrel"/>
    <property type="match status" value="1"/>
</dbReference>
<dbReference type="GO" id="GO:0010181">
    <property type="term" value="F:FMN binding"/>
    <property type="evidence" value="ECO:0007669"/>
    <property type="project" value="InterPro"/>
</dbReference>
<feature type="domain" description="Flavin reductase like" evidence="3">
    <location>
        <begin position="14"/>
        <end position="158"/>
    </location>
</feature>
<dbReference type="InterPro" id="IPR002563">
    <property type="entry name" value="Flavin_Rdtase-like_dom"/>
</dbReference>
<dbReference type="RefSeq" id="WP_184612146.1">
    <property type="nucleotide sequence ID" value="NZ_BOOS01000036.1"/>
</dbReference>